<dbReference type="PROSITE" id="PS50212">
    <property type="entry name" value="RASGEF_NTER"/>
    <property type="match status" value="1"/>
</dbReference>
<accession>A0A3P7P2B5</accession>
<dbReference type="InterPro" id="IPR023578">
    <property type="entry name" value="Ras_GEF_dom_sf"/>
</dbReference>
<gene>
    <name evidence="3" type="ORF">DILT_LOCUS19793</name>
</gene>
<dbReference type="InterPro" id="IPR000651">
    <property type="entry name" value="Ras-like_Gua-exchang_fac_N"/>
</dbReference>
<evidence type="ECO:0000313" key="4">
    <source>
        <dbReference type="Proteomes" id="UP000281553"/>
    </source>
</evidence>
<proteinExistence type="predicted"/>
<dbReference type="SUPFAM" id="SSF48366">
    <property type="entry name" value="Ras GEF"/>
    <property type="match status" value="1"/>
</dbReference>
<name>A0A3P7P2B5_DIBLA</name>
<dbReference type="OrthoDB" id="21144at2759"/>
<dbReference type="AlphaFoldDB" id="A0A3P7P2B5"/>
<organism evidence="3 4">
    <name type="scientific">Dibothriocephalus latus</name>
    <name type="common">Fish tapeworm</name>
    <name type="synonym">Diphyllobothrium latum</name>
    <dbReference type="NCBI Taxonomy" id="60516"/>
    <lineage>
        <taxon>Eukaryota</taxon>
        <taxon>Metazoa</taxon>
        <taxon>Spiralia</taxon>
        <taxon>Lophotrochozoa</taxon>
        <taxon>Platyhelminthes</taxon>
        <taxon>Cestoda</taxon>
        <taxon>Eucestoda</taxon>
        <taxon>Diphyllobothriidea</taxon>
        <taxon>Diphyllobothriidae</taxon>
        <taxon>Dibothriocephalus</taxon>
    </lineage>
</organism>
<dbReference type="Proteomes" id="UP000281553">
    <property type="component" value="Unassembled WGS sequence"/>
</dbReference>
<dbReference type="GO" id="GO:0005085">
    <property type="term" value="F:guanyl-nucleotide exchange factor activity"/>
    <property type="evidence" value="ECO:0007669"/>
    <property type="project" value="UniProtKB-KW"/>
</dbReference>
<feature type="domain" description="N-terminal Ras-GEF" evidence="2">
    <location>
        <begin position="1"/>
        <end position="98"/>
    </location>
</feature>
<dbReference type="Pfam" id="PF00618">
    <property type="entry name" value="RasGEF_N"/>
    <property type="match status" value="1"/>
</dbReference>
<evidence type="ECO:0000256" key="1">
    <source>
        <dbReference type="PROSITE-ProRule" id="PRU00135"/>
    </source>
</evidence>
<evidence type="ECO:0000313" key="3">
    <source>
        <dbReference type="EMBL" id="VDN49494.1"/>
    </source>
</evidence>
<protein>
    <recommendedName>
        <fullName evidence="2">N-terminal Ras-GEF domain-containing protein</fullName>
    </recommendedName>
</protein>
<reference evidence="3 4" key="1">
    <citation type="submission" date="2018-11" db="EMBL/GenBank/DDBJ databases">
        <authorList>
            <consortium name="Pathogen Informatics"/>
        </authorList>
    </citation>
    <scope>NUCLEOTIDE SEQUENCE [LARGE SCALE GENOMIC DNA]</scope>
</reference>
<dbReference type="EMBL" id="UYRU01121675">
    <property type="protein sequence ID" value="VDN49494.1"/>
    <property type="molecule type" value="Genomic_DNA"/>
</dbReference>
<sequence>MIEHLMADISPADSNYPEDFLLTYRTFLDSPLPITSRLLQWYHSDRVLRSRVKRYVLLWVHNHFNDFDDRPAMLHFLNKFDDLLVKDGTGTHARALFS</sequence>
<dbReference type="Gene3D" id="1.20.870.10">
    <property type="entry name" value="Son of sevenless (SoS) protein Chain: S domain 1"/>
    <property type="match status" value="1"/>
</dbReference>
<keyword evidence="1" id="KW-0344">Guanine-nucleotide releasing factor</keyword>
<keyword evidence="4" id="KW-1185">Reference proteome</keyword>
<evidence type="ECO:0000259" key="2">
    <source>
        <dbReference type="PROSITE" id="PS50212"/>
    </source>
</evidence>